<dbReference type="InterPro" id="IPR002018">
    <property type="entry name" value="CarbesteraseB"/>
</dbReference>
<dbReference type="PROSITE" id="PS00122">
    <property type="entry name" value="CARBOXYLESTERASE_B_1"/>
    <property type="match status" value="1"/>
</dbReference>
<dbReference type="InterPro" id="IPR019826">
    <property type="entry name" value="Carboxylesterase_B_AS"/>
</dbReference>
<dbReference type="Gene3D" id="3.40.50.1820">
    <property type="entry name" value="alpha/beta hydrolase"/>
    <property type="match status" value="1"/>
</dbReference>
<organism evidence="10 11">
    <name type="scientific">Tetranychus urticae</name>
    <name type="common">Two-spotted spider mite</name>
    <dbReference type="NCBI Taxonomy" id="32264"/>
    <lineage>
        <taxon>Eukaryota</taxon>
        <taxon>Metazoa</taxon>
        <taxon>Ecdysozoa</taxon>
        <taxon>Arthropoda</taxon>
        <taxon>Chelicerata</taxon>
        <taxon>Arachnida</taxon>
        <taxon>Acari</taxon>
        <taxon>Acariformes</taxon>
        <taxon>Trombidiformes</taxon>
        <taxon>Prostigmata</taxon>
        <taxon>Eleutherengona</taxon>
        <taxon>Raphignathae</taxon>
        <taxon>Tetranychoidea</taxon>
        <taxon>Tetranychidae</taxon>
        <taxon>Tetranychus</taxon>
    </lineage>
</organism>
<name>T1L430_TETUR</name>
<dbReference type="PANTHER" id="PTHR43918">
    <property type="entry name" value="ACETYLCHOLINESTERASE"/>
    <property type="match status" value="1"/>
</dbReference>
<dbReference type="Pfam" id="PF00135">
    <property type="entry name" value="COesterase"/>
    <property type="match status" value="1"/>
</dbReference>
<evidence type="ECO:0000256" key="6">
    <source>
        <dbReference type="ARBA" id="ARBA00048484"/>
    </source>
</evidence>
<dbReference type="SUPFAM" id="SSF53474">
    <property type="entry name" value="alpha/beta-Hydrolases"/>
    <property type="match status" value="1"/>
</dbReference>
<evidence type="ECO:0000256" key="7">
    <source>
        <dbReference type="PIRSR" id="PIRSR600997-1"/>
    </source>
</evidence>
<evidence type="ECO:0000313" key="11">
    <source>
        <dbReference type="Proteomes" id="UP000015104"/>
    </source>
</evidence>
<dbReference type="Proteomes" id="UP000015104">
    <property type="component" value="Unassembled WGS sequence"/>
</dbReference>
<sequence length="554" mass="61867">MSKAIIILVSLILACELIQCESDKQSPVLQIANGQIKGRLKQFRGIEVQQYLCIPYGEPPIDKLRFKKPLPKSAWANVLPADEWGPYCLQPKYWTTGKGLNYSEDCLCLNVFTTSVAIEDAKQGNDELRPVMVWIHGGAFIFGSANNPDQFDGTALAALEDVVVVTINYRLGEFGFLHLPEAGVPGNMGLWDQQLALKWVQDNAKYFGGDQNKVTIFGESAGSISVSAHIVSPQSKGLFKNAIMQSGSIYDINRWTVKNLSQTFLAKIGCVPPNDINQCLSLFDYNKNPETQFLWFWPIVGDEFLPKLPEEIIETKGVDPSINVLLGTVGYEGANMIVMKDPITFHPTSPANLTLIQAKKILNHLLGPSSCDYFFEKYSYNTSSSDEIRLMVTKIIGDVILTCPTYVFGKDLVQKNGLSNVYAYYQSYKPTITLLGTDISKWIPASHGDDILLVFGHPLAEPEKYSSDDLILSHFMVNIWATFAKTGEPFSIGPHRWSKWTEKEDKVTTFTMELNPQSIGPIDGVVRPCLDNWPFPLEKPYNLNSEIGKLLELK</sequence>
<dbReference type="PANTHER" id="PTHR43918:SF4">
    <property type="entry name" value="CARBOXYLIC ESTER HYDROLASE"/>
    <property type="match status" value="1"/>
</dbReference>
<reference evidence="11" key="1">
    <citation type="submission" date="2011-08" db="EMBL/GenBank/DDBJ databases">
        <authorList>
            <person name="Rombauts S."/>
        </authorList>
    </citation>
    <scope>NUCLEOTIDE SEQUENCE</scope>
    <source>
        <strain evidence="11">London</strain>
    </source>
</reference>
<evidence type="ECO:0000256" key="5">
    <source>
        <dbReference type="ARBA" id="ARBA00023180"/>
    </source>
</evidence>
<dbReference type="GO" id="GO:0005886">
    <property type="term" value="C:plasma membrane"/>
    <property type="evidence" value="ECO:0007669"/>
    <property type="project" value="TreeGrafter"/>
</dbReference>
<proteinExistence type="inferred from homology"/>
<dbReference type="PROSITE" id="PS51257">
    <property type="entry name" value="PROKAR_LIPOPROTEIN"/>
    <property type="match status" value="1"/>
</dbReference>
<evidence type="ECO:0000256" key="4">
    <source>
        <dbReference type="ARBA" id="ARBA00023157"/>
    </source>
</evidence>
<comment type="similarity">
    <text evidence="1 8">Belongs to the type-B carboxylesterase/lipase family.</text>
</comment>
<keyword evidence="3 8" id="KW-0378">Hydrolase</keyword>
<feature type="active site" description="Charge relay system" evidence="7">
    <location>
        <position position="332"/>
    </location>
</feature>
<feature type="active site" description="Acyl-ester intermediate" evidence="7">
    <location>
        <position position="220"/>
    </location>
</feature>
<keyword evidence="11" id="KW-1185">Reference proteome</keyword>
<keyword evidence="8" id="KW-0732">Signal</keyword>
<protein>
    <recommendedName>
        <fullName evidence="8">Carboxylic ester hydrolase</fullName>
        <ecNumber evidence="8">3.1.1.-</ecNumber>
    </recommendedName>
</protein>
<evidence type="ECO:0000256" key="1">
    <source>
        <dbReference type="ARBA" id="ARBA00005964"/>
    </source>
</evidence>
<dbReference type="HOGENOM" id="CLU_006586_13_0_1"/>
<dbReference type="EnsemblMetazoa" id="tetur37g00590.1">
    <property type="protein sequence ID" value="tetur37g00590.1"/>
    <property type="gene ID" value="tetur37g00590"/>
</dbReference>
<dbReference type="ESTHER" id="tetur-t1l430">
    <property type="family name" value="Cholinesterase-like"/>
</dbReference>
<evidence type="ECO:0000259" key="9">
    <source>
        <dbReference type="Pfam" id="PF00135"/>
    </source>
</evidence>
<dbReference type="InterPro" id="IPR050654">
    <property type="entry name" value="AChE-related_enzymes"/>
</dbReference>
<dbReference type="InterPro" id="IPR000997">
    <property type="entry name" value="Cholinesterase"/>
</dbReference>
<dbReference type="eggNOG" id="KOG4389">
    <property type="taxonomic scope" value="Eukaryota"/>
</dbReference>
<dbReference type="GO" id="GO:0019695">
    <property type="term" value="P:choline metabolic process"/>
    <property type="evidence" value="ECO:0007669"/>
    <property type="project" value="TreeGrafter"/>
</dbReference>
<dbReference type="KEGG" id="tut:107370097"/>
<keyword evidence="5" id="KW-0325">Glycoprotein</keyword>
<evidence type="ECO:0000256" key="2">
    <source>
        <dbReference type="ARBA" id="ARBA00022487"/>
    </source>
</evidence>
<keyword evidence="2" id="KW-0719">Serine esterase</keyword>
<dbReference type="GO" id="GO:0005615">
    <property type="term" value="C:extracellular space"/>
    <property type="evidence" value="ECO:0007669"/>
    <property type="project" value="TreeGrafter"/>
</dbReference>
<dbReference type="InterPro" id="IPR029058">
    <property type="entry name" value="AB_hydrolase_fold"/>
</dbReference>
<keyword evidence="4" id="KW-1015">Disulfide bond</keyword>
<evidence type="ECO:0000256" key="3">
    <source>
        <dbReference type="ARBA" id="ARBA00022801"/>
    </source>
</evidence>
<feature type="active site" description="Charge relay system" evidence="7">
    <location>
        <position position="447"/>
    </location>
</feature>
<reference evidence="10" key="2">
    <citation type="submission" date="2015-06" db="UniProtKB">
        <authorList>
            <consortium name="EnsemblMetazoa"/>
        </authorList>
    </citation>
    <scope>IDENTIFICATION</scope>
</reference>
<dbReference type="OMA" id="AMRCPTQ"/>
<dbReference type="GO" id="GO:0006581">
    <property type="term" value="P:acetylcholine catabolic process"/>
    <property type="evidence" value="ECO:0007669"/>
    <property type="project" value="TreeGrafter"/>
</dbReference>
<dbReference type="GO" id="GO:0003990">
    <property type="term" value="F:acetylcholinesterase activity"/>
    <property type="evidence" value="ECO:0007669"/>
    <property type="project" value="UniProtKB-EC"/>
</dbReference>
<comment type="catalytic activity">
    <reaction evidence="6">
        <text>acetylcholine + H2O = choline + acetate + H(+)</text>
        <dbReference type="Rhea" id="RHEA:17561"/>
        <dbReference type="ChEBI" id="CHEBI:15354"/>
        <dbReference type="ChEBI" id="CHEBI:15355"/>
        <dbReference type="ChEBI" id="CHEBI:15377"/>
        <dbReference type="ChEBI" id="CHEBI:15378"/>
        <dbReference type="ChEBI" id="CHEBI:30089"/>
        <dbReference type="EC" id="3.1.1.7"/>
    </reaction>
</comment>
<accession>T1L430</accession>
<evidence type="ECO:0000256" key="8">
    <source>
        <dbReference type="RuleBase" id="RU361235"/>
    </source>
</evidence>
<evidence type="ECO:0000313" key="10">
    <source>
        <dbReference type="EnsemblMetazoa" id="tetur37g00590.1"/>
    </source>
</evidence>
<dbReference type="EMBL" id="CAEY01001063">
    <property type="status" value="NOT_ANNOTATED_CDS"/>
    <property type="molecule type" value="Genomic_DNA"/>
</dbReference>
<feature type="signal peptide" evidence="8">
    <location>
        <begin position="1"/>
        <end position="20"/>
    </location>
</feature>
<dbReference type="EC" id="3.1.1.-" evidence="8"/>
<dbReference type="AlphaFoldDB" id="T1L430"/>
<feature type="chain" id="PRO_5005147133" description="Carboxylic ester hydrolase" evidence="8">
    <location>
        <begin position="21"/>
        <end position="554"/>
    </location>
</feature>
<feature type="domain" description="Carboxylesterase type B" evidence="9">
    <location>
        <begin position="25"/>
        <end position="514"/>
    </location>
</feature>
<dbReference type="PRINTS" id="PR00878">
    <property type="entry name" value="CHOLNESTRASE"/>
</dbReference>
<dbReference type="OrthoDB" id="6508443at2759"/>
<gene>
    <name evidence="10" type="primary">107370097</name>
</gene>